<comment type="catalytic activity">
    <reaction evidence="9">
        <text>Release of signal peptides from bacterial membrane prolipoproteins. Hydrolyzes -Xaa-Yaa-Zaa-|-(S,diacylglyceryl)Cys-, in which Xaa is hydrophobic (preferably Leu), and Yaa (Ala or Ser) and Zaa (Gly or Ala) have small, neutral side chains.</text>
        <dbReference type="EC" id="3.4.23.36"/>
    </reaction>
</comment>
<evidence type="ECO:0000256" key="4">
    <source>
        <dbReference type="ARBA" id="ARBA00022692"/>
    </source>
</evidence>
<keyword evidence="2 9" id="KW-1003">Cell membrane</keyword>
<evidence type="ECO:0000256" key="2">
    <source>
        <dbReference type="ARBA" id="ARBA00022475"/>
    </source>
</evidence>
<keyword evidence="5 9" id="KW-0064">Aspartyl protease</keyword>
<keyword evidence="4 9" id="KW-0812">Transmembrane</keyword>
<dbReference type="PANTHER" id="PTHR33695:SF1">
    <property type="entry name" value="LIPOPROTEIN SIGNAL PEPTIDASE"/>
    <property type="match status" value="1"/>
</dbReference>
<evidence type="ECO:0000256" key="10">
    <source>
        <dbReference type="RuleBase" id="RU004181"/>
    </source>
</evidence>
<dbReference type="InterPro" id="IPR001872">
    <property type="entry name" value="Peptidase_A8"/>
</dbReference>
<keyword evidence="6 9" id="KW-0378">Hydrolase</keyword>
<dbReference type="RefSeq" id="WP_382166310.1">
    <property type="nucleotide sequence ID" value="NZ_JBHTBR010000002.1"/>
</dbReference>
<evidence type="ECO:0000256" key="6">
    <source>
        <dbReference type="ARBA" id="ARBA00022801"/>
    </source>
</evidence>
<dbReference type="PANTHER" id="PTHR33695">
    <property type="entry name" value="LIPOPROTEIN SIGNAL PEPTIDASE"/>
    <property type="match status" value="1"/>
</dbReference>
<protein>
    <recommendedName>
        <fullName evidence="9">Lipoprotein signal peptidase</fullName>
        <ecNumber evidence="9">3.4.23.36</ecNumber>
    </recommendedName>
    <alternativeName>
        <fullName evidence="9">Prolipoprotein signal peptidase</fullName>
    </alternativeName>
    <alternativeName>
        <fullName evidence="9">Signal peptidase II</fullName>
        <shortName evidence="9">SPase II</shortName>
    </alternativeName>
</protein>
<keyword evidence="12" id="KW-1185">Reference proteome</keyword>
<name>A0ABW2IJL3_9PROT</name>
<evidence type="ECO:0000256" key="9">
    <source>
        <dbReference type="HAMAP-Rule" id="MF_00161"/>
    </source>
</evidence>
<dbReference type="HAMAP" id="MF_00161">
    <property type="entry name" value="LspA"/>
    <property type="match status" value="1"/>
</dbReference>
<sequence length="198" mass="21654">MIQVTNRYWVWAGPLALFSLILDQFTKALVLNNDVFNARGCLFSSVPNCGKIEISQSFDLSMVWNYGMSFGMMQSDGIGRWILFAVTLVIVVVFSGWLLKADRWSTALALAFVIGGALGNMIDRARFGAVVDFMDFSGPWFGITFPATSGPLGWLDKAIYNGDGVLGLGFPYVFNVADMAISLGAIILIADQLLVKED</sequence>
<feature type="transmembrane region" description="Helical" evidence="9">
    <location>
        <begin position="129"/>
        <end position="149"/>
    </location>
</feature>
<organism evidence="11 12">
    <name type="scientific">Hirschia litorea</name>
    <dbReference type="NCBI Taxonomy" id="1199156"/>
    <lineage>
        <taxon>Bacteria</taxon>
        <taxon>Pseudomonadati</taxon>
        <taxon>Pseudomonadota</taxon>
        <taxon>Alphaproteobacteria</taxon>
        <taxon>Hyphomonadales</taxon>
        <taxon>Hyphomonadaceae</taxon>
        <taxon>Hirschia</taxon>
    </lineage>
</organism>
<comment type="subcellular location">
    <subcellularLocation>
        <location evidence="9">Cell membrane</location>
        <topology evidence="9">Multi-pass membrane protein</topology>
    </subcellularLocation>
</comment>
<reference evidence="12" key="1">
    <citation type="journal article" date="2019" name="Int. J. Syst. Evol. Microbiol.">
        <title>The Global Catalogue of Microorganisms (GCM) 10K type strain sequencing project: providing services to taxonomists for standard genome sequencing and annotation.</title>
        <authorList>
            <consortium name="The Broad Institute Genomics Platform"/>
            <consortium name="The Broad Institute Genome Sequencing Center for Infectious Disease"/>
            <person name="Wu L."/>
            <person name="Ma J."/>
        </authorList>
    </citation>
    <scope>NUCLEOTIDE SEQUENCE [LARGE SCALE GENOMIC DNA]</scope>
    <source>
        <strain evidence="12">CCUG 51308</strain>
    </source>
</reference>
<comment type="function">
    <text evidence="9">This protein specifically catalyzes the removal of signal peptides from prolipoproteins.</text>
</comment>
<evidence type="ECO:0000256" key="8">
    <source>
        <dbReference type="ARBA" id="ARBA00023136"/>
    </source>
</evidence>
<evidence type="ECO:0000313" key="11">
    <source>
        <dbReference type="EMBL" id="MFC7291116.1"/>
    </source>
</evidence>
<evidence type="ECO:0000256" key="1">
    <source>
        <dbReference type="ARBA" id="ARBA00006139"/>
    </source>
</evidence>
<keyword evidence="8 9" id="KW-0472">Membrane</keyword>
<dbReference type="Proteomes" id="UP001596492">
    <property type="component" value="Unassembled WGS sequence"/>
</dbReference>
<accession>A0ABW2IJL3</accession>
<evidence type="ECO:0000313" key="12">
    <source>
        <dbReference type="Proteomes" id="UP001596492"/>
    </source>
</evidence>
<dbReference type="PROSITE" id="PS00855">
    <property type="entry name" value="SPASE_II"/>
    <property type="match status" value="1"/>
</dbReference>
<comment type="caution">
    <text evidence="11">The sequence shown here is derived from an EMBL/GenBank/DDBJ whole genome shotgun (WGS) entry which is preliminary data.</text>
</comment>
<dbReference type="EMBL" id="JBHTBR010000002">
    <property type="protein sequence ID" value="MFC7291116.1"/>
    <property type="molecule type" value="Genomic_DNA"/>
</dbReference>
<dbReference type="EC" id="3.4.23.36" evidence="9"/>
<feature type="transmembrane region" description="Helical" evidence="9">
    <location>
        <begin position="78"/>
        <end position="98"/>
    </location>
</feature>
<keyword evidence="7 9" id="KW-1133">Transmembrane helix</keyword>
<keyword evidence="3 9" id="KW-0645">Protease</keyword>
<dbReference type="Pfam" id="PF01252">
    <property type="entry name" value="Peptidase_A8"/>
    <property type="match status" value="1"/>
</dbReference>
<evidence type="ECO:0000256" key="5">
    <source>
        <dbReference type="ARBA" id="ARBA00022750"/>
    </source>
</evidence>
<feature type="transmembrane region" description="Helical" evidence="9">
    <location>
        <begin position="104"/>
        <end position="122"/>
    </location>
</feature>
<comment type="similarity">
    <text evidence="1 9 10">Belongs to the peptidase A8 family.</text>
</comment>
<comment type="pathway">
    <text evidence="9">Protein modification; lipoprotein biosynthesis (signal peptide cleavage).</text>
</comment>
<dbReference type="PRINTS" id="PR00781">
    <property type="entry name" value="LIPOSIGPTASE"/>
</dbReference>
<feature type="transmembrane region" description="Helical" evidence="9">
    <location>
        <begin position="169"/>
        <end position="190"/>
    </location>
</feature>
<proteinExistence type="inferred from homology"/>
<evidence type="ECO:0000256" key="7">
    <source>
        <dbReference type="ARBA" id="ARBA00022989"/>
    </source>
</evidence>
<feature type="active site" evidence="9">
    <location>
        <position position="132"/>
    </location>
</feature>
<feature type="active site" evidence="9">
    <location>
        <position position="178"/>
    </location>
</feature>
<gene>
    <name evidence="9" type="primary">lspA</name>
    <name evidence="11" type="ORF">ACFQS8_05775</name>
</gene>
<evidence type="ECO:0000256" key="3">
    <source>
        <dbReference type="ARBA" id="ARBA00022670"/>
    </source>
</evidence>